<organism evidence="2 3">
    <name type="scientific">Ciona savignyi</name>
    <name type="common">Pacific transparent sea squirt</name>
    <dbReference type="NCBI Taxonomy" id="51511"/>
    <lineage>
        <taxon>Eukaryota</taxon>
        <taxon>Metazoa</taxon>
        <taxon>Chordata</taxon>
        <taxon>Tunicata</taxon>
        <taxon>Ascidiacea</taxon>
        <taxon>Phlebobranchia</taxon>
        <taxon>Cionidae</taxon>
        <taxon>Ciona</taxon>
    </lineage>
</organism>
<evidence type="ECO:0000256" key="1">
    <source>
        <dbReference type="SAM" id="Phobius"/>
    </source>
</evidence>
<evidence type="ECO:0000313" key="2">
    <source>
        <dbReference type="Ensembl" id="ENSCSAVP00000009359.1"/>
    </source>
</evidence>
<name>H2YVJ8_CIOSA</name>
<proteinExistence type="predicted"/>
<dbReference type="Proteomes" id="UP000007875">
    <property type="component" value="Unassembled WGS sequence"/>
</dbReference>
<dbReference type="AlphaFoldDB" id="H2YVJ8"/>
<reference evidence="3" key="1">
    <citation type="submission" date="2003-08" db="EMBL/GenBank/DDBJ databases">
        <authorList>
            <person name="Birren B."/>
            <person name="Nusbaum C."/>
            <person name="Abebe A."/>
            <person name="Abouelleil A."/>
            <person name="Adekoya E."/>
            <person name="Ait-zahra M."/>
            <person name="Allen N."/>
            <person name="Allen T."/>
            <person name="An P."/>
            <person name="Anderson M."/>
            <person name="Anderson S."/>
            <person name="Arachchi H."/>
            <person name="Armbruster J."/>
            <person name="Bachantsang P."/>
            <person name="Baldwin J."/>
            <person name="Barry A."/>
            <person name="Bayul T."/>
            <person name="Blitshsteyn B."/>
            <person name="Bloom T."/>
            <person name="Blye J."/>
            <person name="Boguslavskiy L."/>
            <person name="Borowsky M."/>
            <person name="Boukhgalter B."/>
            <person name="Brunache A."/>
            <person name="Butler J."/>
            <person name="Calixte N."/>
            <person name="Calvo S."/>
            <person name="Camarata J."/>
            <person name="Campo K."/>
            <person name="Chang J."/>
            <person name="Cheshatsang Y."/>
            <person name="Citroen M."/>
            <person name="Collymore A."/>
            <person name="Considine T."/>
            <person name="Cook A."/>
            <person name="Cooke P."/>
            <person name="Corum B."/>
            <person name="Cuomo C."/>
            <person name="David R."/>
            <person name="Dawoe T."/>
            <person name="Degray S."/>
            <person name="Dodge S."/>
            <person name="Dooley K."/>
            <person name="Dorje P."/>
            <person name="Dorjee K."/>
            <person name="Dorris L."/>
            <person name="Duffey N."/>
            <person name="Dupes A."/>
            <person name="Elkins T."/>
            <person name="Engels R."/>
            <person name="Erickson J."/>
            <person name="Farina A."/>
            <person name="Faro S."/>
            <person name="Ferreira P."/>
            <person name="Fischer H."/>
            <person name="Fitzgerald M."/>
            <person name="Foley K."/>
            <person name="Gage D."/>
            <person name="Galagan J."/>
            <person name="Gearin G."/>
            <person name="Gnerre S."/>
            <person name="Gnirke A."/>
            <person name="Goyette A."/>
            <person name="Graham J."/>
            <person name="Grandbois E."/>
            <person name="Gyaltsen K."/>
            <person name="Hafez N."/>
            <person name="Hagopian D."/>
            <person name="Hagos B."/>
            <person name="Hall J."/>
            <person name="Hatcher B."/>
            <person name="Heller A."/>
            <person name="Higgins H."/>
            <person name="Honan T."/>
            <person name="Horn A."/>
            <person name="Houde N."/>
            <person name="Hughes L."/>
            <person name="Hulme W."/>
            <person name="Husby E."/>
            <person name="Iliev I."/>
            <person name="Jaffe D."/>
            <person name="Jones C."/>
            <person name="Kamal M."/>
            <person name="Kamat A."/>
            <person name="Kamvysselis M."/>
            <person name="Karlsson E."/>
            <person name="Kells C."/>
            <person name="Kieu A."/>
            <person name="Kisner P."/>
            <person name="Kodira C."/>
            <person name="Kulbokas E."/>
            <person name="Labutti K."/>
            <person name="Lama D."/>
            <person name="Landers T."/>
            <person name="Leger J."/>
            <person name="Levine S."/>
            <person name="Lewis D."/>
            <person name="Lewis T."/>
            <person name="Lindblad-toh K."/>
            <person name="Liu X."/>
            <person name="Lokyitsang T."/>
            <person name="Lokyitsang Y."/>
            <person name="Lucien O."/>
            <person name="Lui A."/>
            <person name="Ma L.J."/>
            <person name="Mabbitt R."/>
            <person name="Macdonald J."/>
            <person name="Maclean C."/>
            <person name="Major J."/>
            <person name="Manning J."/>
            <person name="Marabella R."/>
            <person name="Maru K."/>
            <person name="Matthews C."/>
            <person name="Mauceli E."/>
            <person name="Mccarthy M."/>
            <person name="Mcdonough S."/>
            <person name="Mcghee T."/>
            <person name="Meldrim J."/>
            <person name="Meneus L."/>
            <person name="Mesirov J."/>
            <person name="Mihalev A."/>
            <person name="Mihova T."/>
            <person name="Mikkelsen T."/>
            <person name="Mlenga V."/>
            <person name="Moru K."/>
            <person name="Mozes J."/>
            <person name="Mulrain L."/>
            <person name="Munson G."/>
            <person name="Naylor J."/>
            <person name="Newes C."/>
            <person name="Nguyen C."/>
            <person name="Nguyen N."/>
            <person name="Nguyen T."/>
            <person name="Nicol R."/>
            <person name="Nielsen C."/>
            <person name="Nizzari M."/>
            <person name="Norbu C."/>
            <person name="Norbu N."/>
            <person name="O'donnell P."/>
            <person name="Okoawo O."/>
            <person name="O'leary S."/>
            <person name="Omotosho B."/>
            <person name="O'neill K."/>
            <person name="Osman S."/>
            <person name="Parker S."/>
            <person name="Perrin D."/>
            <person name="Phunkhang P."/>
            <person name="Piqani B."/>
            <person name="Purcell S."/>
            <person name="Rachupka T."/>
            <person name="Ramasamy U."/>
            <person name="Rameau R."/>
            <person name="Ray V."/>
            <person name="Raymond C."/>
            <person name="Retta R."/>
            <person name="Richardson S."/>
            <person name="Rise C."/>
            <person name="Rodriguez J."/>
            <person name="Rogers J."/>
            <person name="Rogov P."/>
            <person name="Rutman M."/>
            <person name="Schupbach R."/>
            <person name="Seaman C."/>
            <person name="Settipalli S."/>
            <person name="Sharpe T."/>
            <person name="Sheridan J."/>
            <person name="Sherpa N."/>
            <person name="Shi J."/>
            <person name="Smirnov S."/>
            <person name="Smith C."/>
            <person name="Sougnez C."/>
            <person name="Spencer B."/>
            <person name="Stalker J."/>
            <person name="Stange-thomann N."/>
            <person name="Stavropoulos S."/>
            <person name="Stetson K."/>
            <person name="Stone C."/>
            <person name="Stone S."/>
            <person name="Stubbs M."/>
            <person name="Talamas J."/>
            <person name="Tchuinga P."/>
            <person name="Tenzing P."/>
            <person name="Tesfaye S."/>
            <person name="Theodore J."/>
            <person name="Thoulutsang Y."/>
            <person name="Topham K."/>
            <person name="Towey S."/>
            <person name="Tsamla T."/>
            <person name="Tsomo N."/>
            <person name="Vallee D."/>
            <person name="Vassiliev H."/>
            <person name="Venkataraman V."/>
            <person name="Vinson J."/>
            <person name="Vo A."/>
            <person name="Wade C."/>
            <person name="Wang S."/>
            <person name="Wangchuk T."/>
            <person name="Wangdi T."/>
            <person name="Whittaker C."/>
            <person name="Wilkinson J."/>
            <person name="Wu Y."/>
            <person name="Wyman D."/>
            <person name="Yadav S."/>
            <person name="Yang S."/>
            <person name="Yang X."/>
            <person name="Yeager S."/>
            <person name="Yee E."/>
            <person name="Young G."/>
            <person name="Zainoun J."/>
            <person name="Zembeck L."/>
            <person name="Zimmer A."/>
            <person name="Zody M."/>
            <person name="Lander E."/>
        </authorList>
    </citation>
    <scope>NUCLEOTIDE SEQUENCE [LARGE SCALE GENOMIC DNA]</scope>
</reference>
<dbReference type="InParanoid" id="H2YVJ8"/>
<keyword evidence="1" id="KW-0472">Membrane</keyword>
<dbReference type="Ensembl" id="ENSCSAVT00000009476.1">
    <property type="protein sequence ID" value="ENSCSAVP00000009359.1"/>
    <property type="gene ID" value="ENSCSAVG00000005519.1"/>
</dbReference>
<evidence type="ECO:0000313" key="3">
    <source>
        <dbReference type="Proteomes" id="UP000007875"/>
    </source>
</evidence>
<keyword evidence="1" id="KW-0812">Transmembrane</keyword>
<keyword evidence="1" id="KW-1133">Transmembrane helix</keyword>
<reference evidence="2" key="2">
    <citation type="submission" date="2025-08" db="UniProtKB">
        <authorList>
            <consortium name="Ensembl"/>
        </authorList>
    </citation>
    <scope>IDENTIFICATION</scope>
</reference>
<accession>H2YVJ8</accession>
<sequence length="72" mass="8190">DFYDDFFIFFCFFSASSSFCFSISATTFSTSAEKLTCKGWFRRITAISMLLLPDWTTSSRAFIVSFTVSTSL</sequence>
<feature type="transmembrane region" description="Helical" evidence="1">
    <location>
        <begin position="6"/>
        <end position="28"/>
    </location>
</feature>
<dbReference type="HOGENOM" id="CLU_2728712_0_0_1"/>
<reference evidence="2" key="3">
    <citation type="submission" date="2025-09" db="UniProtKB">
        <authorList>
            <consortium name="Ensembl"/>
        </authorList>
    </citation>
    <scope>IDENTIFICATION</scope>
</reference>
<protein>
    <submittedName>
        <fullName evidence="2">Uncharacterized protein</fullName>
    </submittedName>
</protein>
<keyword evidence="3" id="KW-1185">Reference proteome</keyword>